<dbReference type="EMBL" id="JACJVJ010000002">
    <property type="protein sequence ID" value="MBC2778330.1"/>
    <property type="molecule type" value="Genomic_DNA"/>
</dbReference>
<keyword evidence="3" id="KW-1185">Reference proteome</keyword>
<feature type="region of interest" description="Disordered" evidence="1">
    <location>
        <begin position="187"/>
        <end position="210"/>
    </location>
</feature>
<comment type="caution">
    <text evidence="2">The sequence shown here is derived from an EMBL/GenBank/DDBJ whole genome shotgun (WGS) entry which is preliminary data.</text>
</comment>
<dbReference type="AlphaFoldDB" id="A0A842I252"/>
<organism evidence="2 3">
    <name type="scientific">Parasphingopyxis marina</name>
    <dbReference type="NCBI Taxonomy" id="2761622"/>
    <lineage>
        <taxon>Bacteria</taxon>
        <taxon>Pseudomonadati</taxon>
        <taxon>Pseudomonadota</taxon>
        <taxon>Alphaproteobacteria</taxon>
        <taxon>Sphingomonadales</taxon>
        <taxon>Sphingomonadaceae</taxon>
        <taxon>Parasphingopyxis</taxon>
    </lineage>
</organism>
<feature type="compositionally biased region" description="Basic residues" evidence="1">
    <location>
        <begin position="195"/>
        <end position="210"/>
    </location>
</feature>
<accession>A0A842I252</accession>
<gene>
    <name evidence="2" type="ORF">H6P80_11945</name>
</gene>
<proteinExistence type="predicted"/>
<evidence type="ECO:0000313" key="2">
    <source>
        <dbReference type="EMBL" id="MBC2778330.1"/>
    </source>
</evidence>
<evidence type="ECO:0000256" key="1">
    <source>
        <dbReference type="SAM" id="MobiDB-lite"/>
    </source>
</evidence>
<dbReference type="Proteomes" id="UP000564378">
    <property type="component" value="Unassembled WGS sequence"/>
</dbReference>
<reference evidence="2 3" key="1">
    <citation type="submission" date="2020-08" db="EMBL/GenBank/DDBJ databases">
        <title>Draft genome sequence of Parasphingopyxis sp. GrpM-11.</title>
        <authorList>
            <person name="Oh J."/>
            <person name="Roh D.-H."/>
        </authorList>
    </citation>
    <scope>NUCLEOTIDE SEQUENCE [LARGE SCALE GENOMIC DNA]</scope>
    <source>
        <strain evidence="2 3">GrpM-11</strain>
    </source>
</reference>
<name>A0A842I252_9SPHN</name>
<protein>
    <submittedName>
        <fullName evidence="2">Uncharacterized protein</fullName>
    </submittedName>
</protein>
<evidence type="ECO:0000313" key="3">
    <source>
        <dbReference type="Proteomes" id="UP000564378"/>
    </source>
</evidence>
<feature type="region of interest" description="Disordered" evidence="1">
    <location>
        <begin position="1"/>
        <end position="23"/>
    </location>
</feature>
<dbReference type="RefSeq" id="WP_185801595.1">
    <property type="nucleotide sequence ID" value="NZ_JACJVJ010000002.1"/>
</dbReference>
<sequence length="210" mass="24144">MAKNSGATASEPCWYPNRTREGEGNKAHRDLAWMVGEIVLAWNAAHTTLYLIFSDLFTNQEEDKARAIWSLLYSDRAQRELLEVTATAKLRDKKQLLKAVLWCTQALQKLSSYRNDAAHVGMHADPKFGVQHRQFGARLPAIERLENNPVPKYWKSLRGDLHAIESYAISIDTALLLDRPHPFCRKPRLQLLPPQKRRTRRKAHPQKKGK</sequence>